<dbReference type="EMBL" id="QGKW02002228">
    <property type="protein sequence ID" value="KAF2536584.1"/>
    <property type="molecule type" value="Genomic_DNA"/>
</dbReference>
<dbReference type="Proteomes" id="UP000712281">
    <property type="component" value="Unassembled WGS sequence"/>
</dbReference>
<evidence type="ECO:0000313" key="3">
    <source>
        <dbReference type="Proteomes" id="UP000712281"/>
    </source>
</evidence>
<evidence type="ECO:0000256" key="1">
    <source>
        <dbReference type="SAM" id="MobiDB-lite"/>
    </source>
</evidence>
<proteinExistence type="predicted"/>
<feature type="region of interest" description="Disordered" evidence="1">
    <location>
        <begin position="1"/>
        <end position="35"/>
    </location>
</feature>
<protein>
    <submittedName>
        <fullName evidence="2">Uncharacterized protein</fullName>
    </submittedName>
</protein>
<evidence type="ECO:0000313" key="2">
    <source>
        <dbReference type="EMBL" id="KAF2536584.1"/>
    </source>
</evidence>
<sequence length="123" mass="12621">MVPERHDGGERVGPLAETEAPGDGAELGDVDGLLGDSAERSECDDRLLSNGKRGIGVGVGGGGSWVNELDDEIGLNTSRLGPIGPVIWREIGAVVVLSRLVAEGPRRVSGARVIRRVGGSGGK</sequence>
<dbReference type="AlphaFoldDB" id="A0A8S9FU16"/>
<accession>A0A8S9FU16</accession>
<reference evidence="2" key="1">
    <citation type="submission" date="2019-12" db="EMBL/GenBank/DDBJ databases">
        <title>Genome sequencing and annotation of Brassica cretica.</title>
        <authorList>
            <person name="Studholme D.J."/>
            <person name="Sarris P.F."/>
        </authorList>
    </citation>
    <scope>NUCLEOTIDE SEQUENCE</scope>
    <source>
        <strain evidence="2">PFS-001/15</strain>
        <tissue evidence="2">Leaf</tissue>
    </source>
</reference>
<gene>
    <name evidence="2" type="ORF">F2Q68_00022985</name>
</gene>
<name>A0A8S9FU16_BRACR</name>
<feature type="compositionally biased region" description="Basic and acidic residues" evidence="1">
    <location>
        <begin position="1"/>
        <end position="10"/>
    </location>
</feature>
<comment type="caution">
    <text evidence="2">The sequence shown here is derived from an EMBL/GenBank/DDBJ whole genome shotgun (WGS) entry which is preliminary data.</text>
</comment>
<organism evidence="2 3">
    <name type="scientific">Brassica cretica</name>
    <name type="common">Mustard</name>
    <dbReference type="NCBI Taxonomy" id="69181"/>
    <lineage>
        <taxon>Eukaryota</taxon>
        <taxon>Viridiplantae</taxon>
        <taxon>Streptophyta</taxon>
        <taxon>Embryophyta</taxon>
        <taxon>Tracheophyta</taxon>
        <taxon>Spermatophyta</taxon>
        <taxon>Magnoliopsida</taxon>
        <taxon>eudicotyledons</taxon>
        <taxon>Gunneridae</taxon>
        <taxon>Pentapetalae</taxon>
        <taxon>rosids</taxon>
        <taxon>malvids</taxon>
        <taxon>Brassicales</taxon>
        <taxon>Brassicaceae</taxon>
        <taxon>Brassiceae</taxon>
        <taxon>Brassica</taxon>
    </lineage>
</organism>